<gene>
    <name evidence="1" type="ORF">P879_10014</name>
</gene>
<evidence type="ECO:0000313" key="2">
    <source>
        <dbReference type="Proteomes" id="UP000699462"/>
    </source>
</evidence>
<proteinExistence type="predicted"/>
<evidence type="ECO:0000313" key="1">
    <source>
        <dbReference type="EMBL" id="KAF8567262.1"/>
    </source>
</evidence>
<accession>A0A8T0DIX8</accession>
<name>A0A8T0DIX8_9TREM</name>
<dbReference type="Proteomes" id="UP000699462">
    <property type="component" value="Unassembled WGS sequence"/>
</dbReference>
<protein>
    <submittedName>
        <fullName evidence="1">Uncharacterized protein</fullName>
    </submittedName>
</protein>
<comment type="caution">
    <text evidence="1">The sequence shown here is derived from an EMBL/GenBank/DDBJ whole genome shotgun (WGS) entry which is preliminary data.</text>
</comment>
<dbReference type="AlphaFoldDB" id="A0A8T0DIX8"/>
<dbReference type="EMBL" id="JTDF01004052">
    <property type="protein sequence ID" value="KAF8567262.1"/>
    <property type="molecule type" value="Genomic_DNA"/>
</dbReference>
<reference evidence="1 2" key="1">
    <citation type="submission" date="2019-07" db="EMBL/GenBank/DDBJ databases">
        <title>Annotation for the trematode Paragonimus westermani.</title>
        <authorList>
            <person name="Choi Y.-J."/>
        </authorList>
    </citation>
    <scope>NUCLEOTIDE SEQUENCE [LARGE SCALE GENOMIC DNA]</scope>
    <source>
        <strain evidence="1">180907_Pwestermani</strain>
    </source>
</reference>
<organism evidence="1 2">
    <name type="scientific">Paragonimus westermani</name>
    <dbReference type="NCBI Taxonomy" id="34504"/>
    <lineage>
        <taxon>Eukaryota</taxon>
        <taxon>Metazoa</taxon>
        <taxon>Spiralia</taxon>
        <taxon>Lophotrochozoa</taxon>
        <taxon>Platyhelminthes</taxon>
        <taxon>Trematoda</taxon>
        <taxon>Digenea</taxon>
        <taxon>Plagiorchiida</taxon>
        <taxon>Troglotremata</taxon>
        <taxon>Troglotrematidae</taxon>
        <taxon>Paragonimus</taxon>
    </lineage>
</organism>
<keyword evidence="2" id="KW-1185">Reference proteome</keyword>
<sequence length="87" mass="9485">MESITPYWTNVFGQPVLQDERASRVVVSTNGNSLRPFAATQIMTTLSALKGSCTGLDMVTPAQLQEWNPGSLAAYLNVQFAAKLQDH</sequence>